<dbReference type="InterPro" id="IPR036875">
    <property type="entry name" value="Znf_CCHC_sf"/>
</dbReference>
<gene>
    <name evidence="4" type="ORF">OXX778_LOCUS11500</name>
</gene>
<evidence type="ECO:0000256" key="2">
    <source>
        <dbReference type="SAM" id="MobiDB-lite"/>
    </source>
</evidence>
<evidence type="ECO:0000313" key="5">
    <source>
        <dbReference type="Proteomes" id="UP000663879"/>
    </source>
</evidence>
<keyword evidence="5" id="KW-1185">Reference proteome</keyword>
<feature type="compositionally biased region" description="Polar residues" evidence="2">
    <location>
        <begin position="369"/>
        <end position="378"/>
    </location>
</feature>
<dbReference type="OrthoDB" id="6159472at2759"/>
<keyword evidence="1" id="KW-0862">Zinc</keyword>
<proteinExistence type="predicted"/>
<dbReference type="GO" id="GO:0003676">
    <property type="term" value="F:nucleic acid binding"/>
    <property type="evidence" value="ECO:0007669"/>
    <property type="project" value="InterPro"/>
</dbReference>
<feature type="domain" description="CCHC-type" evidence="3">
    <location>
        <begin position="278"/>
        <end position="293"/>
    </location>
</feature>
<feature type="region of interest" description="Disordered" evidence="2">
    <location>
        <begin position="354"/>
        <end position="378"/>
    </location>
</feature>
<keyword evidence="1" id="KW-0479">Metal-binding</keyword>
<dbReference type="Proteomes" id="UP000663879">
    <property type="component" value="Unassembled WGS sequence"/>
</dbReference>
<dbReference type="SUPFAM" id="SSF57756">
    <property type="entry name" value="Retrovirus zinc finger-like domains"/>
    <property type="match status" value="1"/>
</dbReference>
<feature type="compositionally biased region" description="Low complexity" evidence="2">
    <location>
        <begin position="62"/>
        <end position="75"/>
    </location>
</feature>
<evidence type="ECO:0000259" key="3">
    <source>
        <dbReference type="PROSITE" id="PS50158"/>
    </source>
</evidence>
<dbReference type="PROSITE" id="PS50158">
    <property type="entry name" value="ZF_CCHC"/>
    <property type="match status" value="1"/>
</dbReference>
<sequence length="448" mass="52080">MVPPSETDLNHPPIPHWYNHPPQQTSNFNTTQYSSVLKNQQNTLAPQLTYALFNQFFQQQMRNNNANPNNHPNNAYEPSNPQKRARTNFPDQSHDQSLDQNNSLQSEPKKKIYISKFVSNKEFPTQLRSYVKLQNEIKRCKPNAKILNAYVNSKNQLVIRTNCEESSDYLKADWTSNAFIHGIKKIENNPKFYIALHNLNTDFDVDDEENKEYMLNNFKITSMLRIFKKSENKPLDLVKAIINDREDFNEIIENKTILVGCSRIRVSPWKFDVRPDQCFHCQKIGHFAEKCPDKSKNPTCLKCSKKHSYKNCPNNDPSKYRCANCNGNHAACSKSCEIIINEVKRKKELLEKKTNKTASKFTRNESAQHNKPSNPSVDNNNMNNMILFIIEILKKFNNIHEIIYEKPNEISKLVTNHFGLSCGRFIHNHLSQASAEEEMEEETNSYDE</sequence>
<protein>
    <recommendedName>
        <fullName evidence="3">CCHC-type domain-containing protein</fullName>
    </recommendedName>
</protein>
<comment type="caution">
    <text evidence="4">The sequence shown here is derived from an EMBL/GenBank/DDBJ whole genome shotgun (WGS) entry which is preliminary data.</text>
</comment>
<dbReference type="InterPro" id="IPR001878">
    <property type="entry name" value="Znf_CCHC"/>
</dbReference>
<dbReference type="SMART" id="SM00343">
    <property type="entry name" value="ZnF_C2HC"/>
    <property type="match status" value="2"/>
</dbReference>
<reference evidence="4" key="1">
    <citation type="submission" date="2021-02" db="EMBL/GenBank/DDBJ databases">
        <authorList>
            <person name="Nowell W R."/>
        </authorList>
    </citation>
    <scope>NUCLEOTIDE SEQUENCE</scope>
    <source>
        <strain evidence="4">Ploen Becks lab</strain>
    </source>
</reference>
<dbReference type="EMBL" id="CAJNOC010001955">
    <property type="protein sequence ID" value="CAF0903066.1"/>
    <property type="molecule type" value="Genomic_DNA"/>
</dbReference>
<name>A0A813ZQX3_9BILA</name>
<feature type="region of interest" description="Disordered" evidence="2">
    <location>
        <begin position="1"/>
        <end position="29"/>
    </location>
</feature>
<evidence type="ECO:0000313" key="4">
    <source>
        <dbReference type="EMBL" id="CAF0903066.1"/>
    </source>
</evidence>
<dbReference type="GO" id="GO:0008270">
    <property type="term" value="F:zinc ion binding"/>
    <property type="evidence" value="ECO:0007669"/>
    <property type="project" value="UniProtKB-KW"/>
</dbReference>
<keyword evidence="1" id="KW-0863">Zinc-finger</keyword>
<feature type="region of interest" description="Disordered" evidence="2">
    <location>
        <begin position="62"/>
        <end position="105"/>
    </location>
</feature>
<dbReference type="Gene3D" id="4.10.60.10">
    <property type="entry name" value="Zinc finger, CCHC-type"/>
    <property type="match status" value="1"/>
</dbReference>
<accession>A0A813ZQX3</accession>
<dbReference type="AlphaFoldDB" id="A0A813ZQX3"/>
<organism evidence="4 5">
    <name type="scientific">Brachionus calyciflorus</name>
    <dbReference type="NCBI Taxonomy" id="104777"/>
    <lineage>
        <taxon>Eukaryota</taxon>
        <taxon>Metazoa</taxon>
        <taxon>Spiralia</taxon>
        <taxon>Gnathifera</taxon>
        <taxon>Rotifera</taxon>
        <taxon>Eurotatoria</taxon>
        <taxon>Monogononta</taxon>
        <taxon>Pseudotrocha</taxon>
        <taxon>Ploima</taxon>
        <taxon>Brachionidae</taxon>
        <taxon>Brachionus</taxon>
    </lineage>
</organism>
<evidence type="ECO:0000256" key="1">
    <source>
        <dbReference type="PROSITE-ProRule" id="PRU00047"/>
    </source>
</evidence>